<feature type="domain" description="N-acetyltransferase" evidence="1">
    <location>
        <begin position="14"/>
        <end position="162"/>
    </location>
</feature>
<dbReference type="Gene3D" id="3.40.630.30">
    <property type="match status" value="1"/>
</dbReference>
<dbReference type="CDD" id="cd04301">
    <property type="entry name" value="NAT_SF"/>
    <property type="match status" value="1"/>
</dbReference>
<dbReference type="PANTHER" id="PTHR43305:SF1">
    <property type="entry name" value="FAMILY N-ACETYLTRANSFERASE, PUTATIVE (AFU_ORTHOLOGUE AFUA_2G01380)-RELATED"/>
    <property type="match status" value="1"/>
</dbReference>
<evidence type="ECO:0000259" key="1">
    <source>
        <dbReference type="PROSITE" id="PS51186"/>
    </source>
</evidence>
<dbReference type="InterPro" id="IPR052777">
    <property type="entry name" value="Acetyltransferase_Enz"/>
</dbReference>
<accession>A0ABY7JTJ9</accession>
<dbReference type="InterPro" id="IPR000182">
    <property type="entry name" value="GNAT_dom"/>
</dbReference>
<dbReference type="RefSeq" id="WP_269312065.1">
    <property type="nucleotide sequence ID" value="NZ_CP114052.1"/>
</dbReference>
<protein>
    <submittedName>
        <fullName evidence="2">GNAT family N-acetyltransferase</fullName>
    </submittedName>
</protein>
<name>A0ABY7JTJ9_9FIRM</name>
<reference evidence="2" key="1">
    <citation type="submission" date="2022-12" db="EMBL/GenBank/DDBJ databases">
        <title>Peptostreptococcus.</title>
        <authorList>
            <person name="Lee S.H."/>
        </authorList>
    </citation>
    <scope>NUCLEOTIDE SEQUENCE</scope>
    <source>
        <strain evidence="2">CBA3647</strain>
    </source>
</reference>
<dbReference type="PROSITE" id="PS51186">
    <property type="entry name" value="GNAT"/>
    <property type="match status" value="1"/>
</dbReference>
<evidence type="ECO:0000313" key="3">
    <source>
        <dbReference type="Proteomes" id="UP001164187"/>
    </source>
</evidence>
<gene>
    <name evidence="2" type="ORF">O0R46_02815</name>
</gene>
<dbReference type="InterPro" id="IPR016181">
    <property type="entry name" value="Acyl_CoA_acyltransferase"/>
</dbReference>
<dbReference type="PANTHER" id="PTHR43305">
    <property type="entry name" value="FAMILY N-ACETYLTRANSFERASE, PUTATIVE (AFU_ORTHOLOGUE AFUA_2G01380)-RELATED"/>
    <property type="match status" value="1"/>
</dbReference>
<keyword evidence="3" id="KW-1185">Reference proteome</keyword>
<dbReference type="EMBL" id="CP114052">
    <property type="protein sequence ID" value="WAW15393.1"/>
    <property type="molecule type" value="Genomic_DNA"/>
</dbReference>
<evidence type="ECO:0000313" key="2">
    <source>
        <dbReference type="EMBL" id="WAW15393.1"/>
    </source>
</evidence>
<dbReference type="Proteomes" id="UP001164187">
    <property type="component" value="Chromosome"/>
</dbReference>
<dbReference type="Pfam" id="PF00583">
    <property type="entry name" value="Acetyltransf_1"/>
    <property type="match status" value="1"/>
</dbReference>
<organism evidence="2 3">
    <name type="scientific">Peptostreptococcus equinus</name>
    <dbReference type="NCBI Taxonomy" id="3003601"/>
    <lineage>
        <taxon>Bacteria</taxon>
        <taxon>Bacillati</taxon>
        <taxon>Bacillota</taxon>
        <taxon>Clostridia</taxon>
        <taxon>Peptostreptococcales</taxon>
        <taxon>Peptostreptococcaceae</taxon>
        <taxon>Peptostreptococcus</taxon>
    </lineage>
</organism>
<dbReference type="SUPFAM" id="SSF55729">
    <property type="entry name" value="Acyl-CoA N-acyltransferases (Nat)"/>
    <property type="match status" value="1"/>
</dbReference>
<proteinExistence type="predicted"/>
<sequence length="162" mass="19286">MTDINIIEDYDKKEQIRTLLSEYISEIISSDDSIKKVLRFQNFEEEFNNLEKKYYPPNGKIFIAYYKNELAGCVAITKLDMDKCELKRLYVRPKYRSKKLGYKLIFHAIEEAKKLHYKSIYLDSIKGVMDKGIRLYESMGFEYTYNYNGSSIKKIIHMKLNL</sequence>